<reference evidence="1" key="1">
    <citation type="journal article" date="2019" name="Beilstein J. Org. Chem.">
        <title>Nanangenines: drimane sesquiterpenoids as the dominant metabolite cohort of a novel Australian fungus, Aspergillus nanangensis.</title>
        <authorList>
            <person name="Lacey H.J."/>
            <person name="Gilchrist C.L.M."/>
            <person name="Crombie A."/>
            <person name="Kalaitzis J.A."/>
            <person name="Vuong D."/>
            <person name="Rutledge P.J."/>
            <person name="Turner P."/>
            <person name="Pitt J.I."/>
            <person name="Lacey E."/>
            <person name="Chooi Y.H."/>
            <person name="Piggott A.M."/>
        </authorList>
    </citation>
    <scope>NUCLEOTIDE SEQUENCE</scope>
    <source>
        <strain evidence="1">MST-FP2251</strain>
    </source>
</reference>
<comment type="caution">
    <text evidence="1">The sequence shown here is derived from an EMBL/GenBank/DDBJ whole genome shotgun (WGS) entry which is preliminary data.</text>
</comment>
<accession>A0AAD4CER2</accession>
<name>A0AAD4CER2_ASPNN</name>
<evidence type="ECO:0000313" key="2">
    <source>
        <dbReference type="Proteomes" id="UP001194746"/>
    </source>
</evidence>
<sequence>MSDLITRSLTSVIMKDAIGPSQIPPVSLVIGEFTRAEGHISVRNQCIMNRTSSGDMTAERSYETPVAPSIPNDQYYLAQQPDYPHSTTLIYDFYAPQPIQTTPVPVQAPLPIVTHSVPVTAPMDVQKAQQQNMQLMQQRYDPNRLSYVPLGFQQSCRSDQAVDGYALKVSYPQNFQQTSIFNQPERIDWDS</sequence>
<dbReference type="AlphaFoldDB" id="A0AAD4CER2"/>
<gene>
    <name evidence="1" type="ORF">FE257_000677</name>
</gene>
<proteinExistence type="predicted"/>
<keyword evidence="2" id="KW-1185">Reference proteome</keyword>
<evidence type="ECO:0000313" key="1">
    <source>
        <dbReference type="EMBL" id="KAF9885151.1"/>
    </source>
</evidence>
<dbReference type="EMBL" id="VCAU01000102">
    <property type="protein sequence ID" value="KAF9885151.1"/>
    <property type="molecule type" value="Genomic_DNA"/>
</dbReference>
<protein>
    <submittedName>
        <fullName evidence="1">Uncharacterized protein</fullName>
    </submittedName>
</protein>
<dbReference type="Proteomes" id="UP001194746">
    <property type="component" value="Unassembled WGS sequence"/>
</dbReference>
<organism evidence="1 2">
    <name type="scientific">Aspergillus nanangensis</name>
    <dbReference type="NCBI Taxonomy" id="2582783"/>
    <lineage>
        <taxon>Eukaryota</taxon>
        <taxon>Fungi</taxon>
        <taxon>Dikarya</taxon>
        <taxon>Ascomycota</taxon>
        <taxon>Pezizomycotina</taxon>
        <taxon>Eurotiomycetes</taxon>
        <taxon>Eurotiomycetidae</taxon>
        <taxon>Eurotiales</taxon>
        <taxon>Aspergillaceae</taxon>
        <taxon>Aspergillus</taxon>
        <taxon>Aspergillus subgen. Circumdati</taxon>
    </lineage>
</organism>
<reference evidence="1" key="2">
    <citation type="submission" date="2020-02" db="EMBL/GenBank/DDBJ databases">
        <authorList>
            <person name="Gilchrist C.L.M."/>
            <person name="Chooi Y.-H."/>
        </authorList>
    </citation>
    <scope>NUCLEOTIDE SEQUENCE</scope>
    <source>
        <strain evidence="1">MST-FP2251</strain>
    </source>
</reference>